<sequence length="93" mass="10380">MAREIEFINGEDFCLWLNSLRDRRLYVSKKRAQRQSRVDLATQIGLHTNDQFDIGSDQDNFTNQSRSALGTQPSISANNSGRNGLSSDSTNSG</sequence>
<organism evidence="1 2">
    <name type="scientific">Schistosoma mattheei</name>
    <dbReference type="NCBI Taxonomy" id="31246"/>
    <lineage>
        <taxon>Eukaryota</taxon>
        <taxon>Metazoa</taxon>
        <taxon>Spiralia</taxon>
        <taxon>Lophotrochozoa</taxon>
        <taxon>Platyhelminthes</taxon>
        <taxon>Trematoda</taxon>
        <taxon>Digenea</taxon>
        <taxon>Strigeidida</taxon>
        <taxon>Schistosomatoidea</taxon>
        <taxon>Schistosomatidae</taxon>
        <taxon>Schistosoma</taxon>
    </lineage>
</organism>
<protein>
    <submittedName>
        <fullName evidence="1">Uncharacterized protein</fullName>
    </submittedName>
</protein>
<dbReference type="Proteomes" id="UP000269396">
    <property type="component" value="Unassembled WGS sequence"/>
</dbReference>
<accession>A0A183Q6Q1</accession>
<keyword evidence="2" id="KW-1185">Reference proteome</keyword>
<gene>
    <name evidence="1" type="ORF">SMTD_LOCUS22287</name>
</gene>
<reference evidence="1 2" key="1">
    <citation type="submission" date="2018-11" db="EMBL/GenBank/DDBJ databases">
        <authorList>
            <consortium name="Pathogen Informatics"/>
        </authorList>
    </citation>
    <scope>NUCLEOTIDE SEQUENCE [LARGE SCALE GENOMIC DNA]</scope>
    <source>
        <strain>Denwood</strain>
        <strain evidence="2">Zambia</strain>
    </source>
</reference>
<name>A0A183Q6Q1_9TREM</name>
<dbReference type="AlphaFoldDB" id="A0A183Q6Q1"/>
<proteinExistence type="predicted"/>
<evidence type="ECO:0000313" key="2">
    <source>
        <dbReference type="Proteomes" id="UP000269396"/>
    </source>
</evidence>
<evidence type="ECO:0000313" key="1">
    <source>
        <dbReference type="EMBL" id="VDP86901.1"/>
    </source>
</evidence>
<dbReference type="EMBL" id="UZAL01050686">
    <property type="protein sequence ID" value="VDP86901.1"/>
    <property type="molecule type" value="Genomic_DNA"/>
</dbReference>